<keyword evidence="13" id="KW-1185">Reference proteome</keyword>
<accession>A0ABU7LAD5</accession>
<dbReference type="InterPro" id="IPR011032">
    <property type="entry name" value="GroES-like_sf"/>
</dbReference>
<dbReference type="Gene3D" id="3.90.180.10">
    <property type="entry name" value="Medium-chain alcohol dehydrogenases, catalytic domain"/>
    <property type="match status" value="1"/>
</dbReference>
<evidence type="ECO:0000256" key="2">
    <source>
        <dbReference type="ARBA" id="ARBA00008072"/>
    </source>
</evidence>
<keyword evidence="4 10" id="KW-0479">Metal-binding</keyword>
<reference evidence="12 13" key="1">
    <citation type="submission" date="2023-07" db="EMBL/GenBank/DDBJ databases">
        <authorList>
            <person name="Girao M."/>
            <person name="Carvalho M.F."/>
        </authorList>
    </citation>
    <scope>NUCLEOTIDE SEQUENCE [LARGE SCALE GENOMIC DNA]</scope>
    <source>
        <strain evidence="12 13">YIM65754</strain>
    </source>
</reference>
<evidence type="ECO:0000256" key="8">
    <source>
        <dbReference type="ARBA" id="ARBA00049164"/>
    </source>
</evidence>
<dbReference type="EMBL" id="JAUTXY010000005">
    <property type="protein sequence ID" value="MEE2058508.1"/>
    <property type="molecule type" value="Genomic_DNA"/>
</dbReference>
<dbReference type="SUPFAM" id="SSF50129">
    <property type="entry name" value="GroES-like"/>
    <property type="match status" value="1"/>
</dbReference>
<comment type="catalytic activity">
    <reaction evidence="9">
        <text>a primary alcohol + NAD(+) = an aldehyde + NADH + H(+)</text>
        <dbReference type="Rhea" id="RHEA:10736"/>
        <dbReference type="ChEBI" id="CHEBI:15378"/>
        <dbReference type="ChEBI" id="CHEBI:15734"/>
        <dbReference type="ChEBI" id="CHEBI:17478"/>
        <dbReference type="ChEBI" id="CHEBI:57540"/>
        <dbReference type="ChEBI" id="CHEBI:57945"/>
        <dbReference type="EC" id="1.1.1.1"/>
    </reaction>
</comment>
<evidence type="ECO:0000256" key="4">
    <source>
        <dbReference type="ARBA" id="ARBA00022723"/>
    </source>
</evidence>
<protein>
    <recommendedName>
        <fullName evidence="3">alcohol dehydrogenase</fullName>
        <ecNumber evidence="3">1.1.1.1</ecNumber>
    </recommendedName>
</protein>
<gene>
    <name evidence="12" type="ORF">Q7514_13345</name>
</gene>
<dbReference type="Proteomes" id="UP001336020">
    <property type="component" value="Unassembled WGS sequence"/>
</dbReference>
<evidence type="ECO:0000256" key="3">
    <source>
        <dbReference type="ARBA" id="ARBA00013190"/>
    </source>
</evidence>
<dbReference type="Gene3D" id="3.40.50.720">
    <property type="entry name" value="NAD(P)-binding Rossmann-like Domain"/>
    <property type="match status" value="1"/>
</dbReference>
<keyword evidence="6 12" id="KW-0560">Oxidoreductase</keyword>
<dbReference type="Pfam" id="PF08240">
    <property type="entry name" value="ADH_N"/>
    <property type="match status" value="1"/>
</dbReference>
<evidence type="ECO:0000256" key="6">
    <source>
        <dbReference type="ARBA" id="ARBA00023002"/>
    </source>
</evidence>
<dbReference type="CDD" id="cd08279">
    <property type="entry name" value="Zn_ADH_class_III"/>
    <property type="match status" value="1"/>
</dbReference>
<evidence type="ECO:0000256" key="9">
    <source>
        <dbReference type="ARBA" id="ARBA00049243"/>
    </source>
</evidence>
<sequence>MKTKGALLRGHNQPWSIEEIELDPPRYGEVLVRMETAGLCHIDHHLASGDITSNGFPILGGHEGAGVVTGLGPGVTDLAVGDHVALSFIPSCGTCPSCRSGASDLCDVRPRLLNGVSVSDGTFRAHTGEEDVYPMSLVGAFAPYAVVHHTSAVKIDPAIPFEVACLVGCAVTTGYGASVHSAQVRPGDDVAIVGVGGVGSAALQGAIIAGARRVFVVDPSEWKREQARKFGATHAYADAESALEHIAEVTDGRMCKKVIVTVGRCDGRDLESWMQLTAKAGTCVLASIASAGAVDTTVDLASITLSQKTLLGCLFGGGNPRLDIPEILALYKLGELPLDELVTREYRLDQINDGYRDMLDGVNIRGVIRFTNDDR</sequence>
<evidence type="ECO:0000256" key="7">
    <source>
        <dbReference type="ARBA" id="ARBA00023027"/>
    </source>
</evidence>
<dbReference type="RefSeq" id="WP_330133932.1">
    <property type="nucleotide sequence ID" value="NZ_JAUTXY010000005.1"/>
</dbReference>
<name>A0ABU7LAD5_9NOCA</name>
<dbReference type="PANTHER" id="PTHR43880:SF12">
    <property type="entry name" value="ALCOHOL DEHYDROGENASE CLASS-3"/>
    <property type="match status" value="1"/>
</dbReference>
<comment type="caution">
    <text evidence="12">The sequence shown here is derived from an EMBL/GenBank/DDBJ whole genome shotgun (WGS) entry which is preliminary data.</text>
</comment>
<comment type="cofactor">
    <cofactor evidence="1 10">
        <name>Zn(2+)</name>
        <dbReference type="ChEBI" id="CHEBI:29105"/>
    </cofactor>
</comment>
<dbReference type="EC" id="1.1.1.1" evidence="3"/>
<dbReference type="NCBIfam" id="TIGR03989">
    <property type="entry name" value="Rxyl_3153"/>
    <property type="match status" value="1"/>
</dbReference>
<proteinExistence type="inferred from homology"/>
<dbReference type="InterPro" id="IPR002328">
    <property type="entry name" value="ADH_Zn_CS"/>
</dbReference>
<evidence type="ECO:0000313" key="13">
    <source>
        <dbReference type="Proteomes" id="UP001336020"/>
    </source>
</evidence>
<comment type="similarity">
    <text evidence="2 10">Belongs to the zinc-containing alcohol dehydrogenase family.</text>
</comment>
<dbReference type="InterPro" id="IPR013149">
    <property type="entry name" value="ADH-like_C"/>
</dbReference>
<evidence type="ECO:0000256" key="10">
    <source>
        <dbReference type="RuleBase" id="RU361277"/>
    </source>
</evidence>
<evidence type="ECO:0000256" key="1">
    <source>
        <dbReference type="ARBA" id="ARBA00001947"/>
    </source>
</evidence>
<dbReference type="PANTHER" id="PTHR43880">
    <property type="entry name" value="ALCOHOL DEHYDROGENASE"/>
    <property type="match status" value="1"/>
</dbReference>
<dbReference type="SUPFAM" id="SSF51735">
    <property type="entry name" value="NAD(P)-binding Rossmann-fold domains"/>
    <property type="match status" value="1"/>
</dbReference>
<comment type="catalytic activity">
    <reaction evidence="8">
        <text>a secondary alcohol + NAD(+) = a ketone + NADH + H(+)</text>
        <dbReference type="Rhea" id="RHEA:10740"/>
        <dbReference type="ChEBI" id="CHEBI:15378"/>
        <dbReference type="ChEBI" id="CHEBI:17087"/>
        <dbReference type="ChEBI" id="CHEBI:35681"/>
        <dbReference type="ChEBI" id="CHEBI:57540"/>
        <dbReference type="ChEBI" id="CHEBI:57945"/>
        <dbReference type="EC" id="1.1.1.1"/>
    </reaction>
</comment>
<dbReference type="InterPro" id="IPR036291">
    <property type="entry name" value="NAD(P)-bd_dom_sf"/>
</dbReference>
<evidence type="ECO:0000256" key="5">
    <source>
        <dbReference type="ARBA" id="ARBA00022833"/>
    </source>
</evidence>
<dbReference type="PROSITE" id="PS00059">
    <property type="entry name" value="ADH_ZINC"/>
    <property type="match status" value="1"/>
</dbReference>
<keyword evidence="5 10" id="KW-0862">Zinc</keyword>
<feature type="domain" description="Enoyl reductase (ER)" evidence="11">
    <location>
        <begin position="10"/>
        <end position="368"/>
    </location>
</feature>
<evidence type="ECO:0000259" key="11">
    <source>
        <dbReference type="SMART" id="SM00829"/>
    </source>
</evidence>
<dbReference type="InterPro" id="IPR020843">
    <property type="entry name" value="ER"/>
</dbReference>
<dbReference type="InterPro" id="IPR023921">
    <property type="entry name" value="ADH_Zn_actinomycetes"/>
</dbReference>
<dbReference type="Pfam" id="PF00107">
    <property type="entry name" value="ADH_zinc_N"/>
    <property type="match status" value="1"/>
</dbReference>
<evidence type="ECO:0000313" key="12">
    <source>
        <dbReference type="EMBL" id="MEE2058508.1"/>
    </source>
</evidence>
<dbReference type="GO" id="GO:0016491">
    <property type="term" value="F:oxidoreductase activity"/>
    <property type="evidence" value="ECO:0007669"/>
    <property type="project" value="UniProtKB-KW"/>
</dbReference>
<keyword evidence="7" id="KW-0520">NAD</keyword>
<dbReference type="InterPro" id="IPR013154">
    <property type="entry name" value="ADH-like_N"/>
</dbReference>
<organism evidence="12 13">
    <name type="scientific">Rhodococcus artemisiae</name>
    <dbReference type="NCBI Taxonomy" id="714159"/>
    <lineage>
        <taxon>Bacteria</taxon>
        <taxon>Bacillati</taxon>
        <taxon>Actinomycetota</taxon>
        <taxon>Actinomycetes</taxon>
        <taxon>Mycobacteriales</taxon>
        <taxon>Nocardiaceae</taxon>
        <taxon>Rhodococcus</taxon>
    </lineage>
</organism>
<dbReference type="SMART" id="SM00829">
    <property type="entry name" value="PKS_ER"/>
    <property type="match status" value="1"/>
</dbReference>